<organism evidence="1 2">
    <name type="scientific">Lasiodiplodia mahajangana</name>
    <dbReference type="NCBI Taxonomy" id="1108764"/>
    <lineage>
        <taxon>Eukaryota</taxon>
        <taxon>Fungi</taxon>
        <taxon>Dikarya</taxon>
        <taxon>Ascomycota</taxon>
        <taxon>Pezizomycotina</taxon>
        <taxon>Dothideomycetes</taxon>
        <taxon>Dothideomycetes incertae sedis</taxon>
        <taxon>Botryosphaeriales</taxon>
        <taxon>Botryosphaeriaceae</taxon>
        <taxon>Lasiodiplodia</taxon>
    </lineage>
</organism>
<comment type="caution">
    <text evidence="1">The sequence shown here is derived from an EMBL/GenBank/DDBJ whole genome shotgun (WGS) entry which is preliminary data.</text>
</comment>
<keyword evidence="2" id="KW-1185">Reference proteome</keyword>
<sequence length="841" mass="94813">MAPIANLILLFIIYAGFVIPAKYMHPWLGWIRWINPIGYAYESLMINEFVGQSYSCSTKVPSGPEYTEASPEEYICSAVGSNPGEDFVRGDRYIQVQYGFIESHMWRNLGILLVMMVFFCFIHLIAVEYIPAQRSKGEILLFRRGYNPQDRLAPHDEERAGEFPPSTPQRDKQKDCECTPHEQVNMVDKLQKHTAVFHWEQISYDIKVKNGTKRLLDQVDGFVKPGTLTALMGATGAGKTTLLDVLACRTSVGVVSGAAYINGRARDGGFQRKTGYVQQFDIHLSTATVREALSFSALLRQPKSTTRLEKLQYVNYVLQALEMDEYADAIVGIPGEGLNIEQRKRLSIAIEMVAKPELLLFLGVFLCDHQTAWTICTLLRRLADNGQAILCTIHQPSSQLFRMFDQLLLLEKGGRTLYFGEIGNNARTVIQYFESHTESRCGSQQNPAEWVLRVTGADRTSHTTIDWYEKWRNSPQRREVTHQLAEMKETLAGTGATLQPSGTNDQFAASLLTQIVLVTHRIFQEYWRDPVYLYSKIALSAGVAFFNGFSVFMATLDVQGLISILFSIFLLASIFNNVDQQIIPRFIRGRVLFEGRERPSKTYSWMVFVASNIIVEVVWQTITSVLLFLVWYYPTGLWKNGDPDFTQTQRGGLTFGFLWIFCIFMSTLSQAIAAGIEQAEVAVHIAQLVSSLWLIFCGILVAPSRLPRFWIFLYRLAPLTYLIGGMASAAIGNTVVTCSQYELLRFASPPEQTCGQYLSQYLAYADVSGTLLNPDTRGTCLYCPLHSTNTFLSTMEIYVGDCWFDLGLLFVYVSFNILATFGLYWIARVPKESPGGRAKGC</sequence>
<evidence type="ECO:0000313" key="1">
    <source>
        <dbReference type="EMBL" id="KAJ8131104.1"/>
    </source>
</evidence>
<dbReference type="Proteomes" id="UP001153332">
    <property type="component" value="Unassembled WGS sequence"/>
</dbReference>
<dbReference type="EMBL" id="JAPUUL010000358">
    <property type="protein sequence ID" value="KAJ8131104.1"/>
    <property type="molecule type" value="Genomic_DNA"/>
</dbReference>
<reference evidence="1" key="1">
    <citation type="submission" date="2022-12" db="EMBL/GenBank/DDBJ databases">
        <title>Genome Sequence of Lasiodiplodia mahajangana.</title>
        <authorList>
            <person name="Buettner E."/>
        </authorList>
    </citation>
    <scope>NUCLEOTIDE SEQUENCE</scope>
    <source>
        <strain evidence="1">VT137</strain>
    </source>
</reference>
<gene>
    <name evidence="1" type="ORF">O1611_g2521</name>
</gene>
<accession>A0ACC2JUA3</accession>
<evidence type="ECO:0000313" key="2">
    <source>
        <dbReference type="Proteomes" id="UP001153332"/>
    </source>
</evidence>
<protein>
    <submittedName>
        <fullName evidence="1">Uncharacterized protein</fullName>
    </submittedName>
</protein>
<name>A0ACC2JUA3_9PEZI</name>
<proteinExistence type="predicted"/>